<gene>
    <name evidence="3" type="ORF">HNQ77_005344</name>
</gene>
<accession>A0A841K9W3</accession>
<dbReference type="GO" id="GO:0015074">
    <property type="term" value="P:DNA integration"/>
    <property type="evidence" value="ECO:0007669"/>
    <property type="project" value="InterPro"/>
</dbReference>
<name>A0A841K9W3_9BACT</name>
<dbReference type="InterPro" id="IPR036397">
    <property type="entry name" value="RNaseH_sf"/>
</dbReference>
<dbReference type="SUPFAM" id="SSF53098">
    <property type="entry name" value="Ribonuclease H-like"/>
    <property type="match status" value="1"/>
</dbReference>
<dbReference type="RefSeq" id="WP_082125809.1">
    <property type="nucleotide sequence ID" value="NZ_JACHEK010000014.1"/>
</dbReference>
<protein>
    <submittedName>
        <fullName evidence="3">Transposase InsO family protein</fullName>
    </submittedName>
</protein>
<feature type="region of interest" description="Disordered" evidence="1">
    <location>
        <begin position="72"/>
        <end position="93"/>
    </location>
</feature>
<dbReference type="PROSITE" id="PS50994">
    <property type="entry name" value="INTEGRASE"/>
    <property type="match status" value="1"/>
</dbReference>
<feature type="domain" description="Integrase catalytic" evidence="2">
    <location>
        <begin position="1"/>
        <end position="49"/>
    </location>
</feature>
<dbReference type="EMBL" id="JACHEK010000014">
    <property type="protein sequence ID" value="MBB6147348.1"/>
    <property type="molecule type" value="Genomic_DNA"/>
</dbReference>
<dbReference type="PANTHER" id="PTHR47515">
    <property type="entry name" value="LOW CALCIUM RESPONSE LOCUS PROTEIN T"/>
    <property type="match status" value="1"/>
</dbReference>
<organism evidence="3 4">
    <name type="scientific">Silvibacterium bohemicum</name>
    <dbReference type="NCBI Taxonomy" id="1577686"/>
    <lineage>
        <taxon>Bacteria</taxon>
        <taxon>Pseudomonadati</taxon>
        <taxon>Acidobacteriota</taxon>
        <taxon>Terriglobia</taxon>
        <taxon>Terriglobales</taxon>
        <taxon>Acidobacteriaceae</taxon>
        <taxon>Silvibacterium</taxon>
    </lineage>
</organism>
<reference evidence="3 4" key="1">
    <citation type="submission" date="2020-08" db="EMBL/GenBank/DDBJ databases">
        <title>Genomic Encyclopedia of Type Strains, Phase IV (KMG-IV): sequencing the most valuable type-strain genomes for metagenomic binning, comparative biology and taxonomic classification.</title>
        <authorList>
            <person name="Goeker M."/>
        </authorList>
    </citation>
    <scope>NUCLEOTIDE SEQUENCE [LARGE SCALE GENOMIC DNA]</scope>
    <source>
        <strain evidence="3 4">DSM 103733</strain>
    </source>
</reference>
<dbReference type="GO" id="GO:0003676">
    <property type="term" value="F:nucleic acid binding"/>
    <property type="evidence" value="ECO:0007669"/>
    <property type="project" value="InterPro"/>
</dbReference>
<dbReference type="PANTHER" id="PTHR47515:SF1">
    <property type="entry name" value="BLR2054 PROTEIN"/>
    <property type="match status" value="1"/>
</dbReference>
<dbReference type="AlphaFoldDB" id="A0A841K9W3"/>
<dbReference type="Proteomes" id="UP000538666">
    <property type="component" value="Unassembled WGS sequence"/>
</dbReference>
<dbReference type="Gene3D" id="3.30.420.10">
    <property type="entry name" value="Ribonuclease H-like superfamily/Ribonuclease H"/>
    <property type="match status" value="1"/>
</dbReference>
<dbReference type="Pfam" id="PF13683">
    <property type="entry name" value="rve_3"/>
    <property type="match status" value="1"/>
</dbReference>
<proteinExistence type="predicted"/>
<dbReference type="InterPro" id="IPR001584">
    <property type="entry name" value="Integrase_cat-core"/>
</dbReference>
<evidence type="ECO:0000259" key="2">
    <source>
        <dbReference type="PROSITE" id="PS50994"/>
    </source>
</evidence>
<keyword evidence="4" id="KW-1185">Reference proteome</keyword>
<dbReference type="OrthoDB" id="1495855at2"/>
<comment type="caution">
    <text evidence="3">The sequence shown here is derived from an EMBL/GenBank/DDBJ whole genome shotgun (WGS) entry which is preliminary data.</text>
</comment>
<dbReference type="InterPro" id="IPR012337">
    <property type="entry name" value="RNaseH-like_sf"/>
</dbReference>
<evidence type="ECO:0000256" key="1">
    <source>
        <dbReference type="SAM" id="MobiDB-lite"/>
    </source>
</evidence>
<evidence type="ECO:0000313" key="3">
    <source>
        <dbReference type="EMBL" id="MBB6147348.1"/>
    </source>
</evidence>
<sequence>MRSDNGPEFCSRRMLGWAEERKVALVHIQPGRPTQNGHVESFHGRLRDECLNVSWFRTMADVRRTVANCGRNTTASGHAAHSDIGRLLSSGKR</sequence>
<evidence type="ECO:0000313" key="4">
    <source>
        <dbReference type="Proteomes" id="UP000538666"/>
    </source>
</evidence>